<keyword evidence="6 8" id="KW-0446">Lipid-binding</keyword>
<dbReference type="InterPro" id="IPR013317">
    <property type="entry name" value="DnaA_dom"/>
</dbReference>
<keyword evidence="3 8" id="KW-0235">DNA replication</keyword>
<feature type="binding site" evidence="8">
    <location>
        <position position="146"/>
    </location>
    <ligand>
        <name>ATP</name>
        <dbReference type="ChEBI" id="CHEBI:30616"/>
    </ligand>
</feature>
<dbReference type="InterPro" id="IPR010921">
    <property type="entry name" value="Trp_repressor/repl_initiator"/>
</dbReference>
<evidence type="ECO:0000256" key="11">
    <source>
        <dbReference type="RuleBase" id="RU004227"/>
    </source>
</evidence>
<evidence type="ECO:0000256" key="1">
    <source>
        <dbReference type="ARBA" id="ARBA00006583"/>
    </source>
</evidence>
<organism evidence="14 15">
    <name type="scientific">Lebetimonas natsushimae</name>
    <dbReference type="NCBI Taxonomy" id="1936991"/>
    <lineage>
        <taxon>Bacteria</taxon>
        <taxon>Pseudomonadati</taxon>
        <taxon>Campylobacterota</taxon>
        <taxon>Epsilonproteobacteria</taxon>
        <taxon>Nautiliales</taxon>
        <taxon>Nautiliaceae</taxon>
        <taxon>Lebetimonas</taxon>
    </lineage>
</organism>
<dbReference type="PRINTS" id="PR00051">
    <property type="entry name" value="DNAA"/>
</dbReference>
<comment type="caution">
    <text evidence="14">The sequence shown here is derived from an EMBL/GenBank/DDBJ whole genome shotgun (WGS) entry which is preliminary data.</text>
</comment>
<dbReference type="NCBIfam" id="TIGR00362">
    <property type="entry name" value="DnaA"/>
    <property type="match status" value="1"/>
</dbReference>
<evidence type="ECO:0000256" key="8">
    <source>
        <dbReference type="HAMAP-Rule" id="MF_00377"/>
    </source>
</evidence>
<feature type="region of interest" description="Domain I, interacts with DnaA modulators" evidence="8">
    <location>
        <begin position="1"/>
        <end position="82"/>
    </location>
</feature>
<dbReference type="SMART" id="SM00382">
    <property type="entry name" value="AAA"/>
    <property type="match status" value="1"/>
</dbReference>
<comment type="domain">
    <text evidence="8">Domain I is involved in oligomerization and binding regulators, domain II is flexibile and of varying length in different bacteria, domain III forms the AAA+ region, while domain IV binds dsDNA.</text>
</comment>
<dbReference type="OrthoDB" id="9807019at2"/>
<dbReference type="GO" id="GO:0006275">
    <property type="term" value="P:regulation of DNA replication"/>
    <property type="evidence" value="ECO:0007669"/>
    <property type="project" value="UniProtKB-UniRule"/>
</dbReference>
<dbReference type="Pfam" id="PF11638">
    <property type="entry name" value="DnaA_N"/>
    <property type="match status" value="1"/>
</dbReference>
<dbReference type="CDD" id="cd00009">
    <property type="entry name" value="AAA"/>
    <property type="match status" value="1"/>
</dbReference>
<comment type="function">
    <text evidence="8 10">Plays an essential role in the initiation and regulation of chromosomal replication. ATP-DnaA binds to the origin of replication (oriC) to initiate formation of the DNA replication initiation complex once per cell cycle. Binds the DnaA box (a 9 base pair repeat at the origin) and separates the double-stranded (ds)DNA. Forms a right-handed helical filament on oriC DNA; dsDNA binds to the exterior of the filament while single-stranded (ss)DNA is stabiized in the filament's interior. The ATP-DnaA-oriC complex binds and stabilizes one strand of the AT-rich DNA unwinding element (DUE), permitting loading of DNA polymerase. After initiation quickly degrades to an ADP-DnaA complex that is not apt for DNA replication. Binds acidic phospholipids.</text>
</comment>
<dbReference type="InterPro" id="IPR038454">
    <property type="entry name" value="DnaA_N_sf"/>
</dbReference>
<dbReference type="Pfam" id="PF00308">
    <property type="entry name" value="Bac_DnaA"/>
    <property type="match status" value="1"/>
</dbReference>
<feature type="domain" description="AAA+ ATPase" evidence="12">
    <location>
        <begin position="131"/>
        <end position="262"/>
    </location>
</feature>
<comment type="subunit">
    <text evidence="8">Oligomerizes as a right-handed, spiral filament on DNA at oriC.</text>
</comment>
<evidence type="ECO:0000256" key="5">
    <source>
        <dbReference type="ARBA" id="ARBA00022840"/>
    </source>
</evidence>
<feature type="binding site" evidence="8">
    <location>
        <position position="144"/>
    </location>
    <ligand>
        <name>ATP</name>
        <dbReference type="ChEBI" id="CHEBI:30616"/>
    </ligand>
</feature>
<dbReference type="InterPro" id="IPR027417">
    <property type="entry name" value="P-loop_NTPase"/>
</dbReference>
<accession>A0A292YBD5</accession>
<dbReference type="GO" id="GO:0006270">
    <property type="term" value="P:DNA replication initiation"/>
    <property type="evidence" value="ECO:0007669"/>
    <property type="project" value="UniProtKB-UniRule"/>
</dbReference>
<dbReference type="CDD" id="cd06571">
    <property type="entry name" value="Bac_DnaA_C"/>
    <property type="match status" value="1"/>
</dbReference>
<dbReference type="AlphaFoldDB" id="A0A292YBD5"/>
<dbReference type="GO" id="GO:0005524">
    <property type="term" value="F:ATP binding"/>
    <property type="evidence" value="ECO:0007669"/>
    <property type="project" value="UniProtKB-UniRule"/>
</dbReference>
<evidence type="ECO:0000313" key="14">
    <source>
        <dbReference type="EMBL" id="GAX86750.1"/>
    </source>
</evidence>
<feature type="domain" description="Chromosomal replication initiator DnaA C-terminal" evidence="13">
    <location>
        <begin position="340"/>
        <end position="409"/>
    </location>
</feature>
<reference evidence="14 15" key="1">
    <citation type="journal article" date="2017" name="Syst. Appl. Microbiol.">
        <title>Lebetimonas natsushimae sp. nov., a novel strictly anaerobic, moderately thermophilic chemoautotroph isolated from a deep-sea hydrothermal vent polychaete nest in the Mid-Okinawa Trough.</title>
        <authorList>
            <person name="Nagata R."/>
            <person name="Takaki Y."/>
            <person name="Tame A."/>
            <person name="Nunoura T."/>
            <person name="Muto H."/>
            <person name="Mino S."/>
            <person name="Sawayama S."/>
            <person name="Takai K."/>
            <person name="Nakagawa S."/>
        </authorList>
    </citation>
    <scope>NUCLEOTIDE SEQUENCE [LARGE SCALE GENOMIC DNA]</scope>
    <source>
        <strain evidence="14 15">HS1857</strain>
    </source>
</reference>
<dbReference type="SUPFAM" id="SSF52540">
    <property type="entry name" value="P-loop containing nucleoside triphosphate hydrolases"/>
    <property type="match status" value="1"/>
</dbReference>
<dbReference type="InterPro" id="IPR024633">
    <property type="entry name" value="DnaA_N_dom"/>
</dbReference>
<evidence type="ECO:0000256" key="7">
    <source>
        <dbReference type="ARBA" id="ARBA00023125"/>
    </source>
</evidence>
<sequence length="436" mass="50502">MNIFEKIKNQLKSENPVNYNKFLKNLILDEDNSTSSHLIIKAPNIFIATYIKRKYLPKISVLYEKETGIKPNIEIITGKIKPKITNIEPIQTTTQISVLIPEYTFESFIVGPSNQFAYTAAKSVAENPGKNYNPLFIYGGVGLGKTHLLQAIGNYLKNRLNVLYVTSEQFMNEFIENIRMKTPERFHEKYRNCDVLLIDDVQFFAGKEQTQEEFFHTFNELYNQKKQICLTADRPPKKLYDLVDRLRSRFEAGLIVDIQPPELETKIEIIRKKCELNGIYLPDEIIEYIATKLDSNIREIEGMITKINAMSKILGVNEITLDFAKQALKEHIKDKKENITLEDIIELIAKEFNIKPSEITSKSRNRNIVQARRCAIYLAREFTQESTPKIATYFGLKDHSAVSHAIKSFNKKLKEDSNFRMKIEELKSKIQLKKSE</sequence>
<comment type="caution">
    <text evidence="8">Lacks conserved residue(s) required for the propagation of feature annotation.</text>
</comment>
<name>A0A292YBD5_9BACT</name>
<dbReference type="PANTHER" id="PTHR30050">
    <property type="entry name" value="CHROMOSOMAL REPLICATION INITIATOR PROTEIN DNAA"/>
    <property type="match status" value="1"/>
</dbReference>
<dbReference type="SUPFAM" id="SSF48295">
    <property type="entry name" value="TrpR-like"/>
    <property type="match status" value="1"/>
</dbReference>
<dbReference type="Gene3D" id="3.30.300.180">
    <property type="match status" value="1"/>
</dbReference>
<evidence type="ECO:0000256" key="10">
    <source>
        <dbReference type="RuleBase" id="RU000577"/>
    </source>
</evidence>
<dbReference type="GO" id="GO:0003688">
    <property type="term" value="F:DNA replication origin binding"/>
    <property type="evidence" value="ECO:0007669"/>
    <property type="project" value="UniProtKB-UniRule"/>
</dbReference>
<dbReference type="SMART" id="SM00760">
    <property type="entry name" value="Bac_DnaA_C"/>
    <property type="match status" value="1"/>
</dbReference>
<dbReference type="GO" id="GO:0005737">
    <property type="term" value="C:cytoplasm"/>
    <property type="evidence" value="ECO:0007669"/>
    <property type="project" value="UniProtKB-SubCell"/>
</dbReference>
<evidence type="ECO:0000259" key="12">
    <source>
        <dbReference type="SMART" id="SM00382"/>
    </source>
</evidence>
<comment type="similarity">
    <text evidence="1 8 11">Belongs to the DnaA family.</text>
</comment>
<keyword evidence="4 8" id="KW-0547">Nucleotide-binding</keyword>
<dbReference type="InterPro" id="IPR003593">
    <property type="entry name" value="AAA+_ATPase"/>
</dbReference>
<dbReference type="Gene3D" id="1.10.8.60">
    <property type="match status" value="1"/>
</dbReference>
<protein>
    <recommendedName>
        <fullName evidence="8 9">Chromosomal replication initiator protein DnaA</fullName>
    </recommendedName>
</protein>
<dbReference type="GO" id="GO:0008289">
    <property type="term" value="F:lipid binding"/>
    <property type="evidence" value="ECO:0007669"/>
    <property type="project" value="UniProtKB-KW"/>
</dbReference>
<evidence type="ECO:0000256" key="3">
    <source>
        <dbReference type="ARBA" id="ARBA00022705"/>
    </source>
</evidence>
<dbReference type="HAMAP" id="MF_00377">
    <property type="entry name" value="DnaA_bact"/>
    <property type="match status" value="1"/>
</dbReference>
<dbReference type="InterPro" id="IPR001957">
    <property type="entry name" value="Chromosome_initiator_DnaA"/>
</dbReference>
<dbReference type="Gene3D" id="3.40.50.300">
    <property type="entry name" value="P-loop containing nucleotide triphosphate hydrolases"/>
    <property type="match status" value="1"/>
</dbReference>
<dbReference type="InterPro" id="IPR013159">
    <property type="entry name" value="DnaA_C"/>
</dbReference>
<dbReference type="RefSeq" id="WP_096257923.1">
    <property type="nucleotide sequence ID" value="NZ_BDME01000001.1"/>
</dbReference>
<dbReference type="PANTHER" id="PTHR30050:SF2">
    <property type="entry name" value="CHROMOSOMAL REPLICATION INITIATOR PROTEIN DNAA"/>
    <property type="match status" value="1"/>
</dbReference>
<dbReference type="Pfam" id="PF08299">
    <property type="entry name" value="Bac_DnaA_C"/>
    <property type="match status" value="1"/>
</dbReference>
<dbReference type="FunFam" id="3.40.50.300:FF:000668">
    <property type="entry name" value="Chromosomal replication initiator protein DnaA"/>
    <property type="match status" value="1"/>
</dbReference>
<comment type="subcellular location">
    <subcellularLocation>
        <location evidence="8">Cytoplasm</location>
    </subcellularLocation>
</comment>
<keyword evidence="7 8" id="KW-0238">DNA-binding</keyword>
<evidence type="ECO:0000256" key="6">
    <source>
        <dbReference type="ARBA" id="ARBA00023121"/>
    </source>
</evidence>
<dbReference type="InterPro" id="IPR020591">
    <property type="entry name" value="Chromosome_initiator_DnaA-like"/>
</dbReference>
<keyword evidence="5 8" id="KW-0067">ATP-binding</keyword>
<gene>
    <name evidence="8" type="primary">dnaA</name>
    <name evidence="14" type="ORF">LNAT_P0045</name>
</gene>
<proteinExistence type="inferred from homology"/>
<dbReference type="Proteomes" id="UP000217944">
    <property type="component" value="Unassembled WGS sequence"/>
</dbReference>
<dbReference type="Gene3D" id="1.10.1750.10">
    <property type="match status" value="1"/>
</dbReference>
<dbReference type="GO" id="GO:0005886">
    <property type="term" value="C:plasma membrane"/>
    <property type="evidence" value="ECO:0007669"/>
    <property type="project" value="TreeGrafter"/>
</dbReference>
<evidence type="ECO:0000313" key="15">
    <source>
        <dbReference type="Proteomes" id="UP000217944"/>
    </source>
</evidence>
<evidence type="ECO:0000259" key="13">
    <source>
        <dbReference type="SMART" id="SM00760"/>
    </source>
</evidence>
<evidence type="ECO:0000256" key="4">
    <source>
        <dbReference type="ARBA" id="ARBA00022741"/>
    </source>
</evidence>
<keyword evidence="2 8" id="KW-0963">Cytoplasm</keyword>
<keyword evidence="15" id="KW-1185">Reference proteome</keyword>
<feature type="region of interest" description="Domain IV, binds dsDNA" evidence="8">
    <location>
        <begin position="312"/>
        <end position="436"/>
    </location>
</feature>
<feature type="binding site" evidence="8">
    <location>
        <position position="142"/>
    </location>
    <ligand>
        <name>ATP</name>
        <dbReference type="ChEBI" id="CHEBI:30616"/>
    </ligand>
</feature>
<feature type="binding site" evidence="8">
    <location>
        <position position="145"/>
    </location>
    <ligand>
        <name>ATP</name>
        <dbReference type="ChEBI" id="CHEBI:30616"/>
    </ligand>
</feature>
<evidence type="ECO:0000256" key="9">
    <source>
        <dbReference type="NCBIfam" id="TIGR00362"/>
    </source>
</evidence>
<dbReference type="EMBL" id="BDME01000001">
    <property type="protein sequence ID" value="GAX86750.1"/>
    <property type="molecule type" value="Genomic_DNA"/>
</dbReference>
<evidence type="ECO:0000256" key="2">
    <source>
        <dbReference type="ARBA" id="ARBA00022490"/>
    </source>
</evidence>